<proteinExistence type="predicted"/>
<organism evidence="1 2">
    <name type="scientific">Melia azedarach</name>
    <name type="common">Chinaberry tree</name>
    <dbReference type="NCBI Taxonomy" id="155640"/>
    <lineage>
        <taxon>Eukaryota</taxon>
        <taxon>Viridiplantae</taxon>
        <taxon>Streptophyta</taxon>
        <taxon>Embryophyta</taxon>
        <taxon>Tracheophyta</taxon>
        <taxon>Spermatophyta</taxon>
        <taxon>Magnoliopsida</taxon>
        <taxon>eudicotyledons</taxon>
        <taxon>Gunneridae</taxon>
        <taxon>Pentapetalae</taxon>
        <taxon>rosids</taxon>
        <taxon>malvids</taxon>
        <taxon>Sapindales</taxon>
        <taxon>Meliaceae</taxon>
        <taxon>Melia</taxon>
    </lineage>
</organism>
<evidence type="ECO:0000313" key="1">
    <source>
        <dbReference type="EMBL" id="KAJ4721290.1"/>
    </source>
</evidence>
<keyword evidence="2" id="KW-1185">Reference proteome</keyword>
<sequence length="363" mass="40374">MNLFHGQTETSNNEEESFLLAMQLVTGSILPMTMKAAIELGLLEILAKASPSQLSSAEIASQLPTKNQDAPVILDRILRLLATHSILTCNLVAYKDGDVQRLYGLAPVGKYFVQNEDGVSLSPFLLIVQDKVPLDCWFHLKDTVLEGGLPFMKAHDGLQGFEYAAKDARIHDLFNQSMYNHTAIVMKRILEIYKGFEELDELVDVGGGLGANLGLIISKYPKINGTNFDLPYVIKDAPSYPGIDHVGGDMFVEVPKGQTIFMKWILHDWGDDQCLKLLNNCYNALPDSGKVIVVESIVPEFPETDLVTQNISRLDLSVFNTVPGAKERTKEEFQSLAKGAGFSALKVICRAYCYWVIEFYKNM</sequence>
<dbReference type="EMBL" id="CM051397">
    <property type="protein sequence ID" value="KAJ4721290.1"/>
    <property type="molecule type" value="Genomic_DNA"/>
</dbReference>
<name>A0ACC1YF76_MELAZ</name>
<reference evidence="1 2" key="1">
    <citation type="journal article" date="2023" name="Science">
        <title>Complex scaffold remodeling in plant triterpene biosynthesis.</title>
        <authorList>
            <person name="De La Pena R."/>
            <person name="Hodgson H."/>
            <person name="Liu J.C."/>
            <person name="Stephenson M.J."/>
            <person name="Martin A.C."/>
            <person name="Owen C."/>
            <person name="Harkess A."/>
            <person name="Leebens-Mack J."/>
            <person name="Jimenez L.E."/>
            <person name="Osbourn A."/>
            <person name="Sattely E.S."/>
        </authorList>
    </citation>
    <scope>NUCLEOTIDE SEQUENCE [LARGE SCALE GENOMIC DNA]</scope>
    <source>
        <strain evidence="2">cv. JPN11</strain>
        <tissue evidence="1">Leaf</tissue>
    </source>
</reference>
<gene>
    <name evidence="1" type="ORF">OWV82_008996</name>
</gene>
<accession>A0ACC1YF76</accession>
<evidence type="ECO:0000313" key="2">
    <source>
        <dbReference type="Proteomes" id="UP001164539"/>
    </source>
</evidence>
<protein>
    <submittedName>
        <fullName evidence="1">Caffeic acid O-methyltransferase</fullName>
    </submittedName>
</protein>
<dbReference type="Proteomes" id="UP001164539">
    <property type="component" value="Chromosome 4"/>
</dbReference>
<comment type="caution">
    <text evidence="1">The sequence shown here is derived from an EMBL/GenBank/DDBJ whole genome shotgun (WGS) entry which is preliminary data.</text>
</comment>